<dbReference type="EMBL" id="BONR01000002">
    <property type="protein sequence ID" value="GIG54340.1"/>
    <property type="molecule type" value="Genomic_DNA"/>
</dbReference>
<feature type="region of interest" description="Disordered" evidence="1">
    <location>
        <begin position="1"/>
        <end position="71"/>
    </location>
</feature>
<sequence>MLSPAKAAAGAAEEQQDEADHEEHDSDGRQDRDRRENADQEENQTKNDHGVSNLSRPHRWDRGGRVAVVNAQRPRYLPDRFDGVIQNLGRRTMDTP</sequence>
<evidence type="ECO:0000313" key="2">
    <source>
        <dbReference type="EMBL" id="GIG54340.1"/>
    </source>
</evidence>
<dbReference type="Proteomes" id="UP000652354">
    <property type="component" value="Unassembled WGS sequence"/>
</dbReference>
<feature type="compositionally biased region" description="Basic and acidic residues" evidence="1">
    <location>
        <begin position="21"/>
        <end position="49"/>
    </location>
</feature>
<evidence type="ECO:0000313" key="3">
    <source>
        <dbReference type="Proteomes" id="UP000652354"/>
    </source>
</evidence>
<proteinExistence type="predicted"/>
<reference evidence="2" key="1">
    <citation type="submission" date="2021-01" db="EMBL/GenBank/DDBJ databases">
        <title>Whole genome shotgun sequence of Demequina activiva NBRC 110675.</title>
        <authorList>
            <person name="Komaki H."/>
            <person name="Tamura T."/>
        </authorList>
    </citation>
    <scope>NUCLEOTIDE SEQUENCE</scope>
    <source>
        <strain evidence="2">NBRC 110675</strain>
    </source>
</reference>
<evidence type="ECO:0000256" key="1">
    <source>
        <dbReference type="SAM" id="MobiDB-lite"/>
    </source>
</evidence>
<keyword evidence="3" id="KW-1185">Reference proteome</keyword>
<name>A0A919UJY8_9MICO</name>
<dbReference type="AlphaFoldDB" id="A0A919UJY8"/>
<protein>
    <submittedName>
        <fullName evidence="2">Uncharacterized protein</fullName>
    </submittedName>
</protein>
<organism evidence="2 3">
    <name type="scientific">Demequina activiva</name>
    <dbReference type="NCBI Taxonomy" id="1582364"/>
    <lineage>
        <taxon>Bacteria</taxon>
        <taxon>Bacillati</taxon>
        <taxon>Actinomycetota</taxon>
        <taxon>Actinomycetes</taxon>
        <taxon>Micrococcales</taxon>
        <taxon>Demequinaceae</taxon>
        <taxon>Demequina</taxon>
    </lineage>
</organism>
<accession>A0A919UJY8</accession>
<gene>
    <name evidence="2" type="ORF">Dac01nite_10920</name>
</gene>
<comment type="caution">
    <text evidence="2">The sequence shown here is derived from an EMBL/GenBank/DDBJ whole genome shotgun (WGS) entry which is preliminary data.</text>
</comment>